<dbReference type="PROSITE" id="PS50104">
    <property type="entry name" value="TIR"/>
    <property type="match status" value="1"/>
</dbReference>
<dbReference type="SUPFAM" id="SSF52200">
    <property type="entry name" value="Toll/Interleukin receptor TIR domain"/>
    <property type="match status" value="1"/>
</dbReference>
<dbReference type="Gene3D" id="3.40.50.10140">
    <property type="entry name" value="Toll/interleukin-1 receptor homology (TIR) domain"/>
    <property type="match status" value="1"/>
</dbReference>
<dbReference type="OrthoDB" id="1426235at2"/>
<dbReference type="RefSeq" id="WP_076603701.1">
    <property type="nucleotide sequence ID" value="NZ_FTMD01000015.1"/>
</dbReference>
<reference evidence="3" key="1">
    <citation type="submission" date="2017-01" db="EMBL/GenBank/DDBJ databases">
        <authorList>
            <person name="Varghese N."/>
            <person name="Submissions S."/>
        </authorList>
    </citation>
    <scope>NUCLEOTIDE SEQUENCE [LARGE SCALE GENOMIC DNA]</scope>
    <source>
        <strain evidence="3">ATCC 51758</strain>
    </source>
</reference>
<name>A0A1N7ART1_9RHOO</name>
<sequence length="733" mass="81690">MSRIVNVFVSYSHDDGAWCDVVVKHLQGLHDPIEVEVWIDRKGIRAGDKWLPEIETALAQADLALLLISPSFLSSDFIRKTELPKLLARSKEGLRVIPVQILPSAWEVIGWLRETELRPKVRDEKTRKIKALAEFGNEKSVAVSRRLSDLMVEIAGILQDDASDAKAVAGNGRTPANDDAHARAAASLLVATLLQETPVEEREPFARRSVERLAEFCKLSGEALLSAVRLFVEYQLLRADAPTSVLELQASLDGLDNDETAQRLAGELKRGAHDGDFSGSVIEMKSLFFMLAREREALWESYFDAVARTARDTPARDAIATLARIRVNLGFIAPQFLVAGLLSRFEDDWRPVLNAYRHSIPKAGGRSGAFESLQASQWNCWLVWGPSIPICRCAQWQGRFAYQYGYGDENNSLPLIELDLADNGEPRTLGPLVSDLAAEGRGAKLVQLTGRLRWGPDFLREGDAEGGKAADDEATLDLIDELERDDSGEEPPPRKYPMAAAQASLWCGDGPQHAHHADGLVLQLESVDHAVEETRVYFSAYLWMMFLVALARPDPTDPDIGPRLLRRKSYPSWPESPAERVRVGDARLWENLLPVFVHANVADPAALHFQRRAVVENSVQLLRQVWERRNEFFDADDVASGIRFHLVCSSDYSGCDCAIRYASADPLPELLRQRLEAESDRDFAAAVVVPGSSDNPAQRPWGLAGYFSSCHLPELVADYFGYVDKLQRQKPRR</sequence>
<evidence type="ECO:0000313" key="3">
    <source>
        <dbReference type="Proteomes" id="UP000186819"/>
    </source>
</evidence>
<evidence type="ECO:0000259" key="1">
    <source>
        <dbReference type="PROSITE" id="PS50104"/>
    </source>
</evidence>
<dbReference type="AlphaFoldDB" id="A0A1N7ART1"/>
<dbReference type="InterPro" id="IPR000157">
    <property type="entry name" value="TIR_dom"/>
</dbReference>
<organism evidence="2 3">
    <name type="scientific">Aromatoleum tolulyticum</name>
    <dbReference type="NCBI Taxonomy" id="34027"/>
    <lineage>
        <taxon>Bacteria</taxon>
        <taxon>Pseudomonadati</taxon>
        <taxon>Pseudomonadota</taxon>
        <taxon>Betaproteobacteria</taxon>
        <taxon>Rhodocyclales</taxon>
        <taxon>Rhodocyclaceae</taxon>
        <taxon>Aromatoleum</taxon>
    </lineage>
</organism>
<dbReference type="InterPro" id="IPR035897">
    <property type="entry name" value="Toll_tir_struct_dom_sf"/>
</dbReference>
<dbReference type="SMART" id="SM00255">
    <property type="entry name" value="TIR"/>
    <property type="match status" value="1"/>
</dbReference>
<dbReference type="Proteomes" id="UP000186819">
    <property type="component" value="Unassembled WGS sequence"/>
</dbReference>
<dbReference type="GO" id="GO:0007165">
    <property type="term" value="P:signal transduction"/>
    <property type="evidence" value="ECO:0007669"/>
    <property type="project" value="InterPro"/>
</dbReference>
<dbReference type="EMBL" id="FTMD01000015">
    <property type="protein sequence ID" value="SIR41774.1"/>
    <property type="molecule type" value="Genomic_DNA"/>
</dbReference>
<evidence type="ECO:0000313" key="2">
    <source>
        <dbReference type="EMBL" id="SIR41774.1"/>
    </source>
</evidence>
<protein>
    <submittedName>
        <fullName evidence="2">TIR domain-containing protein</fullName>
    </submittedName>
</protein>
<proteinExistence type="predicted"/>
<accession>A0A1N7ART1</accession>
<feature type="domain" description="TIR" evidence="1">
    <location>
        <begin position="3"/>
        <end position="129"/>
    </location>
</feature>
<gene>
    <name evidence="2" type="ORF">SAMN05421829_11510</name>
</gene>
<dbReference type="Pfam" id="PF13676">
    <property type="entry name" value="TIR_2"/>
    <property type="match status" value="1"/>
</dbReference>
<dbReference type="STRING" id="34027.SAMN05421829_11510"/>
<keyword evidence="3" id="KW-1185">Reference proteome</keyword>